<dbReference type="GeneID" id="107064048"/>
<protein>
    <recommendedName>
        <fullName evidence="5">Elongator complex protein 2</fullName>
    </recommendedName>
</protein>
<keyword evidence="9" id="KW-0677">Repeat</keyword>
<sequence length="782" mass="88593">MTTCYISCACNRVPHSVDWGRNQLICYAACNAVAIYNPGIFKIGVVLQTLCGHKNRVNTVRWIKFRNGDPETEILSCSSDGTAIIWSKIERSFMSTSILNVGEIVTFSNYLYLDDASSDINYNKLLICTGSSTGDLKLWLRDGDNNTTCFQTLTFGRKLPIECSMSFLPYNNYPLMTVALEDFSIQLFTSNLKTTENLNFEKAQILLGHEDWIRCIDITNDVEGNLLIATGSQDATIRLWKISVDKEEKSNKNILEQKKQLFEVNGMKYNITLESVLSGHEGWIYGVHWYPLIKKDDINHNSAKLLSCSLDKSMIIWEPDPTTGIWCETVRVGEVGGNSLGFYTCKFSPDGLNILAHSFHGSFHIWQYSDSENNWIPRYAPNGHFGEVVDLSWDPKGRFLISTSTDQTTRIHAPYKDGSTELWHEIGRPQVHGYNMACLAILKPYTFASGAEEKVVRIFMAPSNFKKCLAQIADTNDFQNIVAEGANVPALGLTNKAIFDTEVKINEDCLKKKDYNPSTEEELMQETLWPELQKLYGHGYEIFAMAARYDGLLLATACRSTSFEHSSIILWDTKEWSQIQKLSAHQLTVTQLSFSPNGKYLLSVSRDRRWSLFECNDNLYNLVACSSKQDNLHSRIIWCCAWSHDSLYFSTGSRDGKIGIWDETVKENKPIVPLSSVILNQSITALSFAPSKIGEYYILAVGYEAGHIDIYKFILNAEHGLYEKCMTYNSAQAHHLTVRKLAFRPPQDNTQNNKLQLASCGSDNTIKIYNIDILQNKDLQFY</sequence>
<dbReference type="PROSITE" id="PS50294">
    <property type="entry name" value="WD_REPEATS_REGION"/>
    <property type="match status" value="2"/>
</dbReference>
<evidence type="ECO:0000256" key="7">
    <source>
        <dbReference type="ARBA" id="ARBA00022574"/>
    </source>
</evidence>
<evidence type="ECO:0000256" key="10">
    <source>
        <dbReference type="ARBA" id="ARBA00023242"/>
    </source>
</evidence>
<evidence type="ECO:0000256" key="8">
    <source>
        <dbReference type="ARBA" id="ARBA00022694"/>
    </source>
</evidence>
<evidence type="ECO:0000313" key="13">
    <source>
        <dbReference type="RefSeq" id="XP_015171789.1"/>
    </source>
</evidence>
<dbReference type="RefSeq" id="XP_015171789.1">
    <property type="nucleotide sequence ID" value="XM_015316303.1"/>
</dbReference>
<keyword evidence="7 11" id="KW-0853">WD repeat</keyword>
<dbReference type="SMART" id="SM00320">
    <property type="entry name" value="WD40"/>
    <property type="match status" value="9"/>
</dbReference>
<dbReference type="InterPro" id="IPR020472">
    <property type="entry name" value="WD40_PAC1"/>
</dbReference>
<keyword evidence="10" id="KW-0539">Nucleus</keyword>
<evidence type="ECO:0000313" key="12">
    <source>
        <dbReference type="Proteomes" id="UP000694924"/>
    </source>
</evidence>
<dbReference type="InterPro" id="IPR011047">
    <property type="entry name" value="Quinoprotein_ADH-like_sf"/>
</dbReference>
<comment type="subcellular location">
    <subcellularLocation>
        <location evidence="2">Cytoplasm</location>
    </subcellularLocation>
    <subcellularLocation>
        <location evidence="1">Nucleus</location>
    </subcellularLocation>
</comment>
<dbReference type="SUPFAM" id="SSF50978">
    <property type="entry name" value="WD40 repeat-like"/>
    <property type="match status" value="2"/>
</dbReference>
<evidence type="ECO:0000256" key="2">
    <source>
        <dbReference type="ARBA" id="ARBA00004496"/>
    </source>
</evidence>
<organism evidence="12 13">
    <name type="scientific">Polistes dominula</name>
    <name type="common">European paper wasp</name>
    <name type="synonym">Vespa dominula</name>
    <dbReference type="NCBI Taxonomy" id="743375"/>
    <lineage>
        <taxon>Eukaryota</taxon>
        <taxon>Metazoa</taxon>
        <taxon>Ecdysozoa</taxon>
        <taxon>Arthropoda</taxon>
        <taxon>Hexapoda</taxon>
        <taxon>Insecta</taxon>
        <taxon>Pterygota</taxon>
        <taxon>Neoptera</taxon>
        <taxon>Endopterygota</taxon>
        <taxon>Hymenoptera</taxon>
        <taxon>Apocrita</taxon>
        <taxon>Aculeata</taxon>
        <taxon>Vespoidea</taxon>
        <taxon>Vespidae</taxon>
        <taxon>Polistinae</taxon>
        <taxon>Polistini</taxon>
        <taxon>Polistes</taxon>
    </lineage>
</organism>
<dbReference type="InterPro" id="IPR001680">
    <property type="entry name" value="WD40_rpt"/>
</dbReference>
<evidence type="ECO:0000256" key="3">
    <source>
        <dbReference type="ARBA" id="ARBA00005043"/>
    </source>
</evidence>
<feature type="repeat" description="WD" evidence="11">
    <location>
        <begin position="206"/>
        <end position="250"/>
    </location>
</feature>
<keyword evidence="12" id="KW-1185">Reference proteome</keyword>
<evidence type="ECO:0000256" key="5">
    <source>
        <dbReference type="ARBA" id="ARBA00020267"/>
    </source>
</evidence>
<dbReference type="Gene3D" id="2.130.10.10">
    <property type="entry name" value="YVTN repeat-like/Quinoprotein amine dehydrogenase"/>
    <property type="match status" value="5"/>
</dbReference>
<dbReference type="InterPro" id="IPR036322">
    <property type="entry name" value="WD40_repeat_dom_sf"/>
</dbReference>
<dbReference type="PANTHER" id="PTHR44111:SF1">
    <property type="entry name" value="ELONGATOR COMPLEX PROTEIN 2"/>
    <property type="match status" value="1"/>
</dbReference>
<name>A0ABM1HV02_POLDO</name>
<evidence type="ECO:0000256" key="9">
    <source>
        <dbReference type="ARBA" id="ARBA00022737"/>
    </source>
</evidence>
<dbReference type="Pfam" id="PF00400">
    <property type="entry name" value="WD40"/>
    <property type="match status" value="7"/>
</dbReference>
<evidence type="ECO:0000256" key="4">
    <source>
        <dbReference type="ARBA" id="ARBA00005881"/>
    </source>
</evidence>
<comment type="pathway">
    <text evidence="3">tRNA modification; 5-methoxycarbonylmethyl-2-thiouridine-tRNA biosynthesis.</text>
</comment>
<dbReference type="InterPro" id="IPR015943">
    <property type="entry name" value="WD40/YVTN_repeat-like_dom_sf"/>
</dbReference>
<dbReference type="Proteomes" id="UP000694924">
    <property type="component" value="Unplaced"/>
</dbReference>
<gene>
    <name evidence="13" type="primary">LOC107064048</name>
</gene>
<dbReference type="SUPFAM" id="SSF50998">
    <property type="entry name" value="Quinoprotein alcohol dehydrogenase-like"/>
    <property type="match status" value="1"/>
</dbReference>
<evidence type="ECO:0000256" key="11">
    <source>
        <dbReference type="PROSITE-ProRule" id="PRU00221"/>
    </source>
</evidence>
<proteinExistence type="inferred from homology"/>
<keyword evidence="6" id="KW-0963">Cytoplasm</keyword>
<evidence type="ECO:0000256" key="6">
    <source>
        <dbReference type="ARBA" id="ARBA00022490"/>
    </source>
</evidence>
<feature type="repeat" description="WD" evidence="11">
    <location>
        <begin position="630"/>
        <end position="662"/>
    </location>
</feature>
<dbReference type="PRINTS" id="PR00320">
    <property type="entry name" value="GPROTEINBRPT"/>
</dbReference>
<accession>A0ABM1HV02</accession>
<dbReference type="InterPro" id="IPR037289">
    <property type="entry name" value="Elp2"/>
</dbReference>
<comment type="similarity">
    <text evidence="4">Belongs to the WD repeat ELP2 family.</text>
</comment>
<feature type="repeat" description="WD" evidence="11">
    <location>
        <begin position="381"/>
        <end position="411"/>
    </location>
</feature>
<reference evidence="13" key="1">
    <citation type="submission" date="2025-08" db="UniProtKB">
        <authorList>
            <consortium name="RefSeq"/>
        </authorList>
    </citation>
    <scope>IDENTIFICATION</scope>
    <source>
        <tissue evidence="13">Whole body</tissue>
    </source>
</reference>
<feature type="repeat" description="WD" evidence="11">
    <location>
        <begin position="582"/>
        <end position="614"/>
    </location>
</feature>
<dbReference type="PANTHER" id="PTHR44111">
    <property type="entry name" value="ELONGATOR COMPLEX PROTEIN 2"/>
    <property type="match status" value="1"/>
</dbReference>
<keyword evidence="8" id="KW-0819">tRNA processing</keyword>
<evidence type="ECO:0000256" key="1">
    <source>
        <dbReference type="ARBA" id="ARBA00004123"/>
    </source>
</evidence>
<dbReference type="PROSITE" id="PS50082">
    <property type="entry name" value="WD_REPEATS_2"/>
    <property type="match status" value="4"/>
</dbReference>